<reference evidence="2" key="1">
    <citation type="journal article" date="2019" name="Int. J. Syst. Evol. Microbiol.">
        <title>The Global Catalogue of Microorganisms (GCM) 10K type strain sequencing project: providing services to taxonomists for standard genome sequencing and annotation.</title>
        <authorList>
            <consortium name="The Broad Institute Genomics Platform"/>
            <consortium name="The Broad Institute Genome Sequencing Center for Infectious Disease"/>
            <person name="Wu L."/>
            <person name="Ma J."/>
        </authorList>
    </citation>
    <scope>NUCLEOTIDE SEQUENCE [LARGE SCALE GENOMIC DNA]</scope>
    <source>
        <strain evidence="2">JCM 17927</strain>
    </source>
</reference>
<protein>
    <recommendedName>
        <fullName evidence="3">DUF4369 domain-containing protein</fullName>
    </recommendedName>
</protein>
<gene>
    <name evidence="1" type="ORF">GCM10023189_55080</name>
</gene>
<name>A0ABP8NKP7_9BACT</name>
<evidence type="ECO:0008006" key="3">
    <source>
        <dbReference type="Google" id="ProtNLM"/>
    </source>
</evidence>
<proteinExistence type="predicted"/>
<dbReference type="EMBL" id="BAABHD010000083">
    <property type="protein sequence ID" value="GAA4468921.1"/>
    <property type="molecule type" value="Genomic_DNA"/>
</dbReference>
<keyword evidence="2" id="KW-1185">Reference proteome</keyword>
<accession>A0ABP8NKP7</accession>
<sequence>MAICLITLGKTAASPGNWNTGKLVLRNGTVVTGEINYNWKAEIVQLRMPSGTVKAYSAFQVDHFIYFDNGQNTLRKFVSIDYPVRRTLTRQLILEEFTSGPYMVYRRLRHGREPIKVAQPVLYADDSELVKDYDSFNYYVYTNNTFTNLDYFDRELWPQMEQEFGDELKQFIQTRQINISSTVARLMIISHYNYLKDNMPQAEESPASTSVIRSGTTVGE</sequence>
<evidence type="ECO:0000313" key="1">
    <source>
        <dbReference type="EMBL" id="GAA4468921.1"/>
    </source>
</evidence>
<dbReference type="Proteomes" id="UP001501175">
    <property type="component" value="Unassembled WGS sequence"/>
</dbReference>
<evidence type="ECO:0000313" key="2">
    <source>
        <dbReference type="Proteomes" id="UP001501175"/>
    </source>
</evidence>
<comment type="caution">
    <text evidence="1">The sequence shown here is derived from an EMBL/GenBank/DDBJ whole genome shotgun (WGS) entry which is preliminary data.</text>
</comment>
<organism evidence="1 2">
    <name type="scientific">Nibrella saemangeumensis</name>
    <dbReference type="NCBI Taxonomy" id="1084526"/>
    <lineage>
        <taxon>Bacteria</taxon>
        <taxon>Pseudomonadati</taxon>
        <taxon>Bacteroidota</taxon>
        <taxon>Cytophagia</taxon>
        <taxon>Cytophagales</taxon>
        <taxon>Spirosomataceae</taxon>
        <taxon>Nibrella</taxon>
    </lineage>
</organism>